<dbReference type="OrthoDB" id="9796817at2"/>
<dbReference type="Proteomes" id="UP000204391">
    <property type="component" value="Chromosome"/>
</dbReference>
<dbReference type="PROSITE" id="PS01040">
    <property type="entry name" value="SBP_BACTERIAL_5"/>
    <property type="match status" value="1"/>
</dbReference>
<dbReference type="InterPro" id="IPR050034">
    <property type="entry name" value="Opp4A"/>
</dbReference>
<evidence type="ECO:0000256" key="6">
    <source>
        <dbReference type="SAM" id="SignalP"/>
    </source>
</evidence>
<feature type="chain" id="PRO_5038623087" evidence="6">
    <location>
        <begin position="26"/>
        <end position="616"/>
    </location>
</feature>
<keyword evidence="4 6" id="KW-0732">Signal</keyword>
<dbReference type="Gene3D" id="3.10.105.10">
    <property type="entry name" value="Dipeptide-binding Protein, Domain 3"/>
    <property type="match status" value="1"/>
</dbReference>
<dbReference type="KEGG" id="vne:CFK40_16485"/>
<evidence type="ECO:0000256" key="2">
    <source>
        <dbReference type="ARBA" id="ARBA00005695"/>
    </source>
</evidence>
<dbReference type="PIRSF" id="PIRSF002741">
    <property type="entry name" value="MppA"/>
    <property type="match status" value="1"/>
</dbReference>
<dbReference type="InterPro" id="IPR023765">
    <property type="entry name" value="SBP_5_CS"/>
</dbReference>
<gene>
    <name evidence="8" type="ORF">CFK40_16485</name>
</gene>
<feature type="domain" description="Solute-binding protein family 5" evidence="7">
    <location>
        <begin position="130"/>
        <end position="523"/>
    </location>
</feature>
<feature type="compositionally biased region" description="Basic and acidic residues" evidence="5">
    <location>
        <begin position="31"/>
        <end position="55"/>
    </location>
</feature>
<evidence type="ECO:0000259" key="7">
    <source>
        <dbReference type="Pfam" id="PF00496"/>
    </source>
</evidence>
<proteinExistence type="inferred from homology"/>
<dbReference type="PANTHER" id="PTHR30290:SF9">
    <property type="entry name" value="OLIGOPEPTIDE-BINDING PROTEIN APPA"/>
    <property type="match status" value="1"/>
</dbReference>
<dbReference type="InterPro" id="IPR030678">
    <property type="entry name" value="Peptide/Ni-bd"/>
</dbReference>
<dbReference type="CDD" id="cd08510">
    <property type="entry name" value="PBP2_Lactococcal_OppA_like"/>
    <property type="match status" value="1"/>
</dbReference>
<sequence length="616" mass="68571">MRKTSLARALFALMFILLLALVACSNETASDESKDSDKGTEEGSDKEAEAKKGEDGLYSIEDFSPDKTNQGEAIEGGTLNFGLVSDTAFEGTLNFTFYGGTPDAEILSWLGDKDGLVAFDKEYRISNEGAATYEVSEDGKTFTFTIRDNVNWHDGEPVTAEDLEFAYEVIGHPDYDGPRYGSDFTNVVGMEEYNAGKADKISGIEVDGKTFKITFKKSTPSLLTGGIWTYPLAKHIFKDIPVAEMSASPEVRENPIGYGPFKVESIVPGESVVMTKNEDYWQGAPKLDKVIVQVINPDTVVQALETGKVDMVSSFPTDQYPANAEMSNVEFLGKVDLAYTYIGFKLGTWNKEKAQVDPNPDAKMANKSLRQAMWHAVDNNAVGEKFYHGLRWNATTLIPPSHPQYHDEENPGREYDPEKAKQLLDEAGYVDTNDDGFREDPEGEELVINFASMSGGDTAEPLAQYYIQSWKAVGLKVELLNGRLLEFNTFYDKVGNGGNDDPDVDIYQGAWSVGYDVNPAGLYGRDAMFNFSRYASEENDRLLAEGVSEKAFDVEYRQKIYDEWQALMVEDVPVFPTVYRAVLVPVNNRVQNYSLAIDYYDRHKIAVTQEEPIVAE</sequence>
<dbReference type="Gene3D" id="3.40.190.10">
    <property type="entry name" value="Periplasmic binding protein-like II"/>
    <property type="match status" value="1"/>
</dbReference>
<name>A0A221MFZ3_9BACI</name>
<comment type="subcellular location">
    <subcellularLocation>
        <location evidence="1">Cell membrane</location>
        <topology evidence="1">Lipid-anchor</topology>
    </subcellularLocation>
</comment>
<dbReference type="InterPro" id="IPR039424">
    <property type="entry name" value="SBP_5"/>
</dbReference>
<evidence type="ECO:0000313" key="8">
    <source>
        <dbReference type="EMBL" id="ASN06499.1"/>
    </source>
</evidence>
<dbReference type="GO" id="GO:0015833">
    <property type="term" value="P:peptide transport"/>
    <property type="evidence" value="ECO:0007669"/>
    <property type="project" value="TreeGrafter"/>
</dbReference>
<dbReference type="InterPro" id="IPR000914">
    <property type="entry name" value="SBP_5_dom"/>
</dbReference>
<evidence type="ECO:0000256" key="5">
    <source>
        <dbReference type="SAM" id="MobiDB-lite"/>
    </source>
</evidence>
<evidence type="ECO:0000313" key="9">
    <source>
        <dbReference type="Proteomes" id="UP000204391"/>
    </source>
</evidence>
<reference evidence="8 9" key="1">
    <citation type="journal article" date="2003" name="Int. J. Syst. Evol. Microbiol.">
        <title>Virgibacillus carmonensis sp. nov., Virgibacillus necropolis sp. nov. and Virgibacillus picturae sp. nov., three novel species isolated from deteriorated mural paintings, transfer of the species of the genus salibacillus to Virgibacillus, as Virgibacillus marismortui comb. nov. and Virgibacillus salexigens comb. nov., and emended description of the genus Virgibacillus.</title>
        <authorList>
            <person name="Heyrman J."/>
            <person name="Logan N.A."/>
            <person name="Busse H.J."/>
            <person name="Balcaen A."/>
            <person name="Lebbe L."/>
            <person name="Rodriguez-Diaz M."/>
            <person name="Swings J."/>
            <person name="De Vos P."/>
        </authorList>
    </citation>
    <scope>NUCLEOTIDE SEQUENCE [LARGE SCALE GENOMIC DNA]</scope>
    <source>
        <strain evidence="8 9">LMG 19488</strain>
    </source>
</reference>
<dbReference type="SUPFAM" id="SSF53850">
    <property type="entry name" value="Periplasmic binding protein-like II"/>
    <property type="match status" value="1"/>
</dbReference>
<evidence type="ECO:0000256" key="1">
    <source>
        <dbReference type="ARBA" id="ARBA00004193"/>
    </source>
</evidence>
<dbReference type="PANTHER" id="PTHR30290">
    <property type="entry name" value="PERIPLASMIC BINDING COMPONENT OF ABC TRANSPORTER"/>
    <property type="match status" value="1"/>
</dbReference>
<organism evidence="8 9">
    <name type="scientific">Virgibacillus necropolis</name>
    <dbReference type="NCBI Taxonomy" id="163877"/>
    <lineage>
        <taxon>Bacteria</taxon>
        <taxon>Bacillati</taxon>
        <taxon>Bacillota</taxon>
        <taxon>Bacilli</taxon>
        <taxon>Bacillales</taxon>
        <taxon>Bacillaceae</taxon>
        <taxon>Virgibacillus</taxon>
    </lineage>
</organism>
<dbReference type="GO" id="GO:0042597">
    <property type="term" value="C:periplasmic space"/>
    <property type="evidence" value="ECO:0007669"/>
    <property type="project" value="UniProtKB-ARBA"/>
</dbReference>
<accession>A0A221MFZ3</accession>
<dbReference type="GO" id="GO:1904680">
    <property type="term" value="F:peptide transmembrane transporter activity"/>
    <property type="evidence" value="ECO:0007669"/>
    <property type="project" value="TreeGrafter"/>
</dbReference>
<dbReference type="GO" id="GO:0043190">
    <property type="term" value="C:ATP-binding cassette (ABC) transporter complex"/>
    <property type="evidence" value="ECO:0007669"/>
    <property type="project" value="InterPro"/>
</dbReference>
<evidence type="ECO:0000256" key="3">
    <source>
        <dbReference type="ARBA" id="ARBA00022448"/>
    </source>
</evidence>
<dbReference type="AlphaFoldDB" id="A0A221MFZ3"/>
<feature type="region of interest" description="Disordered" evidence="5">
    <location>
        <begin position="30"/>
        <end position="71"/>
    </location>
</feature>
<dbReference type="RefSeq" id="WP_089533497.1">
    <property type="nucleotide sequence ID" value="NZ_CP022437.1"/>
</dbReference>
<keyword evidence="9" id="KW-1185">Reference proteome</keyword>
<evidence type="ECO:0000256" key="4">
    <source>
        <dbReference type="ARBA" id="ARBA00022729"/>
    </source>
</evidence>
<comment type="similarity">
    <text evidence="2">Belongs to the bacterial solute-binding protein 5 family.</text>
</comment>
<protein>
    <submittedName>
        <fullName evidence="8">Oligopeptide ABC transporter substrate-binding protein</fullName>
    </submittedName>
</protein>
<keyword evidence="3" id="KW-0813">Transport</keyword>
<dbReference type="PROSITE" id="PS51257">
    <property type="entry name" value="PROKAR_LIPOPROTEIN"/>
    <property type="match status" value="1"/>
</dbReference>
<dbReference type="NCBIfam" id="NF045467">
    <property type="entry name" value="Opp4A"/>
    <property type="match status" value="1"/>
</dbReference>
<dbReference type="EMBL" id="CP022437">
    <property type="protein sequence ID" value="ASN06499.1"/>
    <property type="molecule type" value="Genomic_DNA"/>
</dbReference>
<dbReference type="Pfam" id="PF00496">
    <property type="entry name" value="SBP_bac_5"/>
    <property type="match status" value="1"/>
</dbReference>
<feature type="signal peptide" evidence="6">
    <location>
        <begin position="1"/>
        <end position="25"/>
    </location>
</feature>